<reference evidence="1 2" key="1">
    <citation type="journal article" date="2018" name="Nat. Ecol. Evol.">
        <title>Shark genomes provide insights into elasmobranch evolution and the origin of vertebrates.</title>
        <authorList>
            <person name="Hara Y"/>
            <person name="Yamaguchi K"/>
            <person name="Onimaru K"/>
            <person name="Kadota M"/>
            <person name="Koyanagi M"/>
            <person name="Keeley SD"/>
            <person name="Tatsumi K"/>
            <person name="Tanaka K"/>
            <person name="Motone F"/>
            <person name="Kageyama Y"/>
            <person name="Nozu R"/>
            <person name="Adachi N"/>
            <person name="Nishimura O"/>
            <person name="Nakagawa R"/>
            <person name="Tanegashima C"/>
            <person name="Kiyatake I"/>
            <person name="Matsumoto R"/>
            <person name="Murakumo K"/>
            <person name="Nishida K"/>
            <person name="Terakita A"/>
            <person name="Kuratani S"/>
            <person name="Sato K"/>
            <person name="Hyodo S Kuraku.S."/>
        </authorList>
    </citation>
    <scope>NUCLEOTIDE SEQUENCE [LARGE SCALE GENOMIC DNA]</scope>
</reference>
<proteinExistence type="predicted"/>
<accession>A0A401TPM3</accession>
<protein>
    <recommendedName>
        <fullName evidence="3">Ig-like domain-containing protein</fullName>
    </recommendedName>
</protein>
<feature type="non-terminal residue" evidence="1">
    <location>
        <position position="73"/>
    </location>
</feature>
<keyword evidence="2" id="KW-1185">Reference proteome</keyword>
<gene>
    <name evidence="1" type="ORF">chiPu_0028632</name>
</gene>
<dbReference type="AlphaFoldDB" id="A0A401TPM3"/>
<name>A0A401TPM3_CHIPU</name>
<comment type="caution">
    <text evidence="1">The sequence shown here is derived from an EMBL/GenBank/DDBJ whole genome shotgun (WGS) entry which is preliminary data.</text>
</comment>
<evidence type="ECO:0008006" key="3">
    <source>
        <dbReference type="Google" id="ProtNLM"/>
    </source>
</evidence>
<dbReference type="EMBL" id="BEZZ01136098">
    <property type="protein sequence ID" value="GCC44630.1"/>
    <property type="molecule type" value="Genomic_DNA"/>
</dbReference>
<organism evidence="1 2">
    <name type="scientific">Chiloscyllium punctatum</name>
    <name type="common">Brownbanded bambooshark</name>
    <name type="synonym">Hemiscyllium punctatum</name>
    <dbReference type="NCBI Taxonomy" id="137246"/>
    <lineage>
        <taxon>Eukaryota</taxon>
        <taxon>Metazoa</taxon>
        <taxon>Chordata</taxon>
        <taxon>Craniata</taxon>
        <taxon>Vertebrata</taxon>
        <taxon>Chondrichthyes</taxon>
        <taxon>Elasmobranchii</taxon>
        <taxon>Galeomorphii</taxon>
        <taxon>Galeoidea</taxon>
        <taxon>Orectolobiformes</taxon>
        <taxon>Hemiscylliidae</taxon>
        <taxon>Chiloscyllium</taxon>
    </lineage>
</organism>
<evidence type="ECO:0000313" key="1">
    <source>
        <dbReference type="EMBL" id="GCC44630.1"/>
    </source>
</evidence>
<dbReference type="Proteomes" id="UP000287033">
    <property type="component" value="Unassembled WGS sequence"/>
</dbReference>
<sequence>MTLRCEGDPVDPDGLRYFFRNGQPVGSGEGTKWPSIRVPGEDRTGFYQCRYALQTPQRWFLSPLSERVRVTEI</sequence>
<evidence type="ECO:0000313" key="2">
    <source>
        <dbReference type="Proteomes" id="UP000287033"/>
    </source>
</evidence>